<dbReference type="PROSITE" id="PS51257">
    <property type="entry name" value="PROKAR_LIPOPROTEIN"/>
    <property type="match status" value="1"/>
</dbReference>
<reference evidence="5 6" key="1">
    <citation type="submission" date="2021-01" db="EMBL/GenBank/DDBJ databases">
        <title>Genomic Encyclopedia of Type Strains, Phase IV (KMG-IV): sequencing the most valuable type-strain genomes for metagenomic binning, comparative biology and taxonomic classification.</title>
        <authorList>
            <person name="Goeker M."/>
        </authorList>
    </citation>
    <scope>NUCLEOTIDE SEQUENCE [LARGE SCALE GENOMIC DNA]</scope>
    <source>
        <strain evidence="5 6">DSM 105482</strain>
    </source>
</reference>
<comment type="caution">
    <text evidence="5">The sequence shown here is derived from an EMBL/GenBank/DDBJ whole genome shotgun (WGS) entry which is preliminary data.</text>
</comment>
<dbReference type="RefSeq" id="WP_204543341.1">
    <property type="nucleotide sequence ID" value="NZ_JAFBFI010000009.1"/>
</dbReference>
<name>A0ABS2QII9_9BACI</name>
<proteinExistence type="predicted"/>
<feature type="signal peptide" evidence="3">
    <location>
        <begin position="1"/>
        <end position="24"/>
    </location>
</feature>
<keyword evidence="3" id="KW-0732">Signal</keyword>
<evidence type="ECO:0000256" key="2">
    <source>
        <dbReference type="SAM" id="Phobius"/>
    </source>
</evidence>
<feature type="chain" id="PRO_5047132360" description="DUF4349 domain-containing protein" evidence="3">
    <location>
        <begin position="25"/>
        <end position="293"/>
    </location>
</feature>
<dbReference type="InterPro" id="IPR025645">
    <property type="entry name" value="DUF4349"/>
</dbReference>
<dbReference type="Pfam" id="PF14257">
    <property type="entry name" value="DUF4349"/>
    <property type="match status" value="1"/>
</dbReference>
<evidence type="ECO:0000313" key="5">
    <source>
        <dbReference type="EMBL" id="MBM7692949.1"/>
    </source>
</evidence>
<evidence type="ECO:0000256" key="3">
    <source>
        <dbReference type="SAM" id="SignalP"/>
    </source>
</evidence>
<organism evidence="5 6">
    <name type="scientific">Peribacillus deserti</name>
    <dbReference type="NCBI Taxonomy" id="673318"/>
    <lineage>
        <taxon>Bacteria</taxon>
        <taxon>Bacillati</taxon>
        <taxon>Bacillota</taxon>
        <taxon>Bacilli</taxon>
        <taxon>Bacillales</taxon>
        <taxon>Bacillaceae</taxon>
        <taxon>Peribacillus</taxon>
    </lineage>
</organism>
<keyword evidence="2" id="KW-1133">Transmembrane helix</keyword>
<keyword evidence="2" id="KW-0472">Membrane</keyword>
<dbReference type="Proteomes" id="UP000823486">
    <property type="component" value="Unassembled WGS sequence"/>
</dbReference>
<gene>
    <name evidence="5" type="ORF">JOC77_002380</name>
</gene>
<sequence length="293" mass="33371">MKKVNHLFLYFTVIVLAFSLAACSHSKEESNSSESGMKSSKSDSAMDKSTENIGTVEDDGKSEETQRKIVYQAQVELQVKDFGDSRALIEKEVQNVKGQMINQEVFNTEGNNQEGTFTLRVPQLSFQDFLRRLQSLKGIKVTSQNIQGNDVTEEYVDLSSRLKAKQAVEARLYEFMKQAKKTEELLQISRDLGTVQEEIENIKGRMQFLDKNSEMSSVTLLIREDKVIIPDIDSKELNTWERSKQSFVQTLQGLISVISSFLVFLIGGSPVLVPIFLIGAGIWYWYRKTRRNE</sequence>
<keyword evidence="2" id="KW-0812">Transmembrane</keyword>
<feature type="transmembrane region" description="Helical" evidence="2">
    <location>
        <begin position="253"/>
        <end position="286"/>
    </location>
</feature>
<accession>A0ABS2QII9</accession>
<dbReference type="EMBL" id="JAFBFI010000009">
    <property type="protein sequence ID" value="MBM7692949.1"/>
    <property type="molecule type" value="Genomic_DNA"/>
</dbReference>
<feature type="compositionally biased region" description="Basic and acidic residues" evidence="1">
    <location>
        <begin position="40"/>
        <end position="50"/>
    </location>
</feature>
<evidence type="ECO:0000256" key="1">
    <source>
        <dbReference type="SAM" id="MobiDB-lite"/>
    </source>
</evidence>
<feature type="domain" description="DUF4349" evidence="4">
    <location>
        <begin position="67"/>
        <end position="283"/>
    </location>
</feature>
<protein>
    <recommendedName>
        <fullName evidence="4">DUF4349 domain-containing protein</fullName>
    </recommendedName>
</protein>
<feature type="region of interest" description="Disordered" evidence="1">
    <location>
        <begin position="27"/>
        <end position="61"/>
    </location>
</feature>
<evidence type="ECO:0000259" key="4">
    <source>
        <dbReference type="Pfam" id="PF14257"/>
    </source>
</evidence>
<keyword evidence="6" id="KW-1185">Reference proteome</keyword>
<evidence type="ECO:0000313" key="6">
    <source>
        <dbReference type="Proteomes" id="UP000823486"/>
    </source>
</evidence>